<dbReference type="CDD" id="cd02440">
    <property type="entry name" value="AdoMet_MTases"/>
    <property type="match status" value="1"/>
</dbReference>
<feature type="domain" description="Methyltransferase" evidence="2">
    <location>
        <begin position="65"/>
        <end position="164"/>
    </location>
</feature>
<comment type="caution">
    <text evidence="3">The sequence shown here is derived from an EMBL/GenBank/DDBJ whole genome shotgun (WGS) entry which is preliminary data.</text>
</comment>
<organism evidence="3">
    <name type="scientific">candidate division CPR3 bacterium</name>
    <dbReference type="NCBI Taxonomy" id="2268181"/>
    <lineage>
        <taxon>Bacteria</taxon>
        <taxon>Bacteria division CPR3</taxon>
    </lineage>
</organism>
<gene>
    <name evidence="3" type="ORF">ENL96_02460</name>
</gene>
<evidence type="ECO:0000256" key="1">
    <source>
        <dbReference type="ARBA" id="ARBA00022679"/>
    </source>
</evidence>
<dbReference type="InterPro" id="IPR029063">
    <property type="entry name" value="SAM-dependent_MTases_sf"/>
</dbReference>
<dbReference type="GO" id="GO:0032259">
    <property type="term" value="P:methylation"/>
    <property type="evidence" value="ECO:0007669"/>
    <property type="project" value="UniProtKB-KW"/>
</dbReference>
<proteinExistence type="predicted"/>
<dbReference type="PANTHER" id="PTHR43861">
    <property type="entry name" value="TRANS-ACONITATE 2-METHYLTRANSFERASE-RELATED"/>
    <property type="match status" value="1"/>
</dbReference>
<name>A0A7C5UT68_UNCC3</name>
<dbReference type="GO" id="GO:0008168">
    <property type="term" value="F:methyltransferase activity"/>
    <property type="evidence" value="ECO:0007669"/>
    <property type="project" value="UniProtKB-KW"/>
</dbReference>
<sequence length="286" mass="33808">MGRRMGPTINLAYQKRKINLSKYSCLNKTNWHKLTRGEEYDLEHFSRTEDIPFWIESAQKYGSPILEIGCGTGRITIPLSCCGYQVYGIDKSDFMIQRLQDKLSKFSTSVRNKVKLVKEDMRNFKLNRKFPLVICGFNTFLNLQNETDRQNFLSNVRNHLTNRGKFILDIVNPFMGNLNPAKNWKFEKENWIPNGYISKRYYKHLEHNKEQQIIKIEFKTLLFDKNLEAVNKWFFSYTTTYLKKDQTIKLLKRNGFMIDDIYGDYNKTSFGKLKNPSVQLIISSKK</sequence>
<dbReference type="AlphaFoldDB" id="A0A7C5UT68"/>
<dbReference type="InterPro" id="IPR041698">
    <property type="entry name" value="Methyltransf_25"/>
</dbReference>
<protein>
    <submittedName>
        <fullName evidence="3">Class I SAM-dependent methyltransferase</fullName>
    </submittedName>
</protein>
<keyword evidence="1 3" id="KW-0808">Transferase</keyword>
<dbReference type="Gene3D" id="2.20.25.110">
    <property type="entry name" value="S-adenosyl-L-methionine-dependent methyltransferases"/>
    <property type="match status" value="1"/>
</dbReference>
<keyword evidence="3" id="KW-0489">Methyltransferase</keyword>
<dbReference type="SUPFAM" id="SSF53335">
    <property type="entry name" value="S-adenosyl-L-methionine-dependent methyltransferases"/>
    <property type="match status" value="1"/>
</dbReference>
<evidence type="ECO:0000259" key="2">
    <source>
        <dbReference type="Pfam" id="PF13649"/>
    </source>
</evidence>
<reference evidence="3" key="1">
    <citation type="journal article" date="2020" name="mSystems">
        <title>Genome- and Community-Level Interaction Insights into Carbon Utilization and Element Cycling Functions of Hydrothermarchaeota in Hydrothermal Sediment.</title>
        <authorList>
            <person name="Zhou Z."/>
            <person name="Liu Y."/>
            <person name="Xu W."/>
            <person name="Pan J."/>
            <person name="Luo Z.H."/>
            <person name="Li M."/>
        </authorList>
    </citation>
    <scope>NUCLEOTIDE SEQUENCE [LARGE SCALE GENOMIC DNA]</scope>
    <source>
        <strain evidence="3">SpSt-1042</strain>
    </source>
</reference>
<dbReference type="EMBL" id="DRVY01000072">
    <property type="protein sequence ID" value="HHR92351.1"/>
    <property type="molecule type" value="Genomic_DNA"/>
</dbReference>
<dbReference type="Gene3D" id="3.40.50.150">
    <property type="entry name" value="Vaccinia Virus protein VP39"/>
    <property type="match status" value="1"/>
</dbReference>
<dbReference type="Pfam" id="PF13649">
    <property type="entry name" value="Methyltransf_25"/>
    <property type="match status" value="1"/>
</dbReference>
<accession>A0A7C5UT68</accession>
<evidence type="ECO:0000313" key="3">
    <source>
        <dbReference type="EMBL" id="HHR92351.1"/>
    </source>
</evidence>